<evidence type="ECO:0000313" key="1">
    <source>
        <dbReference type="EMBL" id="MFB9907156.1"/>
    </source>
</evidence>
<dbReference type="SUPFAM" id="SSF53474">
    <property type="entry name" value="alpha/beta-Hydrolases"/>
    <property type="match status" value="1"/>
</dbReference>
<dbReference type="EMBL" id="JBHLZU010000020">
    <property type="protein sequence ID" value="MFB9907156.1"/>
    <property type="molecule type" value="Genomic_DNA"/>
</dbReference>
<sequence>MGKIARSGVQELGEHLLGQARRAAGFVLDPASGVATAVETAKAVGDGVGVVLRGIASLGGLRGAAVEATWLAAHAVLYPWGAIAEQLRPGGHYERYRTDELPPTQRGLVVSNLECAGTPVVLVHGIGDNRSIFAVLSGALRRRGFGVVHAVNYSVLTAVTGDIRSAAAELGEHIERVCEQTGSDSVHVVGHSLGGIIARYYVQRQGGDERVRTLITLGTPHSGTLSAYLLPTKLVRELRPGSELMSELTQPAPGCRTRFVVLWSELDEVVIPQVNARLEHEDLDIEEHRLSDVGHLSLPIARRTVHAVLTALTRSDYRRPTHPHVACDLDHREEDTLRYRSGSHSSA</sequence>
<organism evidence="1 2">
    <name type="scientific">Allokutzneria oryzae</name>
    <dbReference type="NCBI Taxonomy" id="1378989"/>
    <lineage>
        <taxon>Bacteria</taxon>
        <taxon>Bacillati</taxon>
        <taxon>Actinomycetota</taxon>
        <taxon>Actinomycetes</taxon>
        <taxon>Pseudonocardiales</taxon>
        <taxon>Pseudonocardiaceae</taxon>
        <taxon>Allokutzneria</taxon>
    </lineage>
</organism>
<dbReference type="Gene3D" id="3.40.50.1820">
    <property type="entry name" value="alpha/beta hydrolase"/>
    <property type="match status" value="1"/>
</dbReference>
<proteinExistence type="predicted"/>
<accession>A0ABV6A5E8</accession>
<dbReference type="RefSeq" id="WP_377856791.1">
    <property type="nucleotide sequence ID" value="NZ_JBHLZU010000020.1"/>
</dbReference>
<dbReference type="PANTHER" id="PTHR37946:SF1">
    <property type="entry name" value="SLL1969 PROTEIN"/>
    <property type="match status" value="1"/>
</dbReference>
<evidence type="ECO:0000313" key="2">
    <source>
        <dbReference type="Proteomes" id="UP001589693"/>
    </source>
</evidence>
<dbReference type="Pfam" id="PF02089">
    <property type="entry name" value="Palm_thioest"/>
    <property type="match status" value="1"/>
</dbReference>
<name>A0ABV6A5E8_9PSEU</name>
<keyword evidence="2" id="KW-1185">Reference proteome</keyword>
<protein>
    <submittedName>
        <fullName evidence="1">Esterase/lipase family protein</fullName>
    </submittedName>
</protein>
<dbReference type="PANTHER" id="PTHR37946">
    <property type="entry name" value="SLL1969 PROTEIN"/>
    <property type="match status" value="1"/>
</dbReference>
<dbReference type="Proteomes" id="UP001589693">
    <property type="component" value="Unassembled WGS sequence"/>
</dbReference>
<dbReference type="InterPro" id="IPR029058">
    <property type="entry name" value="AB_hydrolase_fold"/>
</dbReference>
<reference evidence="1 2" key="1">
    <citation type="submission" date="2024-09" db="EMBL/GenBank/DDBJ databases">
        <authorList>
            <person name="Sun Q."/>
            <person name="Mori K."/>
        </authorList>
    </citation>
    <scope>NUCLEOTIDE SEQUENCE [LARGE SCALE GENOMIC DNA]</scope>
    <source>
        <strain evidence="1 2">TBRC 7907</strain>
    </source>
</reference>
<comment type="caution">
    <text evidence="1">The sequence shown here is derived from an EMBL/GenBank/DDBJ whole genome shotgun (WGS) entry which is preliminary data.</text>
</comment>
<gene>
    <name evidence="1" type="ORF">ACFFQA_24740</name>
</gene>